<dbReference type="EMBL" id="AAQR03087391">
    <property type="status" value="NOT_ANNOTATED_CDS"/>
    <property type="molecule type" value="Genomic_DNA"/>
</dbReference>
<reference evidence="2" key="3">
    <citation type="submission" date="2025-09" db="UniProtKB">
        <authorList>
            <consortium name="Ensembl"/>
        </authorList>
    </citation>
    <scope>IDENTIFICATION</scope>
</reference>
<keyword evidence="3" id="KW-1185">Reference proteome</keyword>
<dbReference type="InParanoid" id="H0Y0J4"/>
<organism evidence="2 3">
    <name type="scientific">Otolemur garnettii</name>
    <name type="common">Small-eared galago</name>
    <name type="synonym">Garnett's greater bushbaby</name>
    <dbReference type="NCBI Taxonomy" id="30611"/>
    <lineage>
        <taxon>Eukaryota</taxon>
        <taxon>Metazoa</taxon>
        <taxon>Chordata</taxon>
        <taxon>Craniata</taxon>
        <taxon>Vertebrata</taxon>
        <taxon>Euteleostomi</taxon>
        <taxon>Mammalia</taxon>
        <taxon>Eutheria</taxon>
        <taxon>Euarchontoglires</taxon>
        <taxon>Primates</taxon>
        <taxon>Strepsirrhini</taxon>
        <taxon>Lorisiformes</taxon>
        <taxon>Galagidae</taxon>
        <taxon>Otolemur</taxon>
    </lineage>
</organism>
<dbReference type="HOGENOM" id="CLU_3262961_0_0_1"/>
<reference evidence="2" key="2">
    <citation type="submission" date="2025-08" db="UniProtKB">
        <authorList>
            <consortium name="Ensembl"/>
        </authorList>
    </citation>
    <scope>IDENTIFICATION</scope>
</reference>
<proteinExistence type="predicted"/>
<dbReference type="AlphaFoldDB" id="H0Y0J4"/>
<dbReference type="STRING" id="30611.ENSOGAP00000021887"/>
<dbReference type="Proteomes" id="UP000005225">
    <property type="component" value="Unassembled WGS sequence"/>
</dbReference>
<protein>
    <submittedName>
        <fullName evidence="2">Uncharacterized protein</fullName>
    </submittedName>
</protein>
<feature type="region of interest" description="Disordered" evidence="1">
    <location>
        <begin position="20"/>
        <end position="42"/>
    </location>
</feature>
<reference evidence="3" key="1">
    <citation type="submission" date="2011-03" db="EMBL/GenBank/DDBJ databases">
        <title>Version 3 of the genome sequence of Otolemur garnettii (Bushbaby).</title>
        <authorList>
            <consortium name="The Broad Institute Genome Sequencing Platform"/>
            <person name="Di Palma F."/>
            <person name="Johnson J."/>
            <person name="Lander E.S."/>
            <person name="Lindblad-Toh K."/>
            <person name="Jaffe D.B."/>
            <person name="Gnerre S."/>
            <person name="MacCallum I."/>
            <person name="Przybylski D."/>
            <person name="Ribeiro F.J."/>
            <person name="Burton J.N."/>
            <person name="Walker B.J."/>
            <person name="Sharpe T."/>
            <person name="Hall G."/>
        </authorList>
    </citation>
    <scope>NUCLEOTIDE SEQUENCE [LARGE SCALE GENOMIC DNA]</scope>
</reference>
<name>H0Y0J4_OTOGA</name>
<evidence type="ECO:0000313" key="2">
    <source>
        <dbReference type="Ensembl" id="ENSOGAP00000021887.1"/>
    </source>
</evidence>
<dbReference type="Ensembl" id="ENSOGAT00000024126.1">
    <property type="protein sequence ID" value="ENSOGAP00000021887.1"/>
    <property type="gene ID" value="ENSOGAG00000032360.1"/>
</dbReference>
<accession>H0Y0J4</accession>
<dbReference type="eggNOG" id="KOG3516">
    <property type="taxonomic scope" value="Eukaryota"/>
</dbReference>
<sequence length="42" mass="4530">RKDAGFLSYKDHLPVSQVVVGDTDRQGSEAKLSVGPLRCQGD</sequence>
<evidence type="ECO:0000313" key="3">
    <source>
        <dbReference type="Proteomes" id="UP000005225"/>
    </source>
</evidence>
<evidence type="ECO:0000256" key="1">
    <source>
        <dbReference type="SAM" id="MobiDB-lite"/>
    </source>
</evidence>